<dbReference type="InterPro" id="IPR036770">
    <property type="entry name" value="Ankyrin_rpt-contain_sf"/>
</dbReference>
<protein>
    <submittedName>
        <fullName evidence="2">Uncharacterized protein</fullName>
    </submittedName>
</protein>
<gene>
    <name evidence="2" type="ORF">SEMRO_965_G225520.1</name>
</gene>
<dbReference type="EMBL" id="CAICTM010000963">
    <property type="protein sequence ID" value="CAB9518806.1"/>
    <property type="molecule type" value="Genomic_DNA"/>
</dbReference>
<sequence length="217" mass="24905">MVRKSKKGLSMATLACKSKHSRSEPLFQAILKCAWTDIRHYFISGTWKSDDYEDSTSPAYLQARKESTYLDSFSRERVRQLPLHAAISHLAPLSIVVDIVRLYPEAVNIRDSKGHLPLHLAVLTNAEDVAMYLLKVSPDAFEEARDPAVLMECDHDSFRSLEQEQLFPKVDRSEMKQLELRVARDARRMAEAQEELQDLMDSFRMIRSSNGRELGFC</sequence>
<keyword evidence="1" id="KW-0175">Coiled coil</keyword>
<dbReference type="AlphaFoldDB" id="A0A9N8EGG7"/>
<name>A0A9N8EGG7_9STRA</name>
<dbReference type="SUPFAM" id="SSF48403">
    <property type="entry name" value="Ankyrin repeat"/>
    <property type="match status" value="1"/>
</dbReference>
<evidence type="ECO:0000313" key="2">
    <source>
        <dbReference type="EMBL" id="CAB9518806.1"/>
    </source>
</evidence>
<proteinExistence type="predicted"/>
<feature type="coiled-coil region" evidence="1">
    <location>
        <begin position="175"/>
        <end position="202"/>
    </location>
</feature>
<keyword evidence="3" id="KW-1185">Reference proteome</keyword>
<accession>A0A9N8EGG7</accession>
<organism evidence="2 3">
    <name type="scientific">Seminavis robusta</name>
    <dbReference type="NCBI Taxonomy" id="568900"/>
    <lineage>
        <taxon>Eukaryota</taxon>
        <taxon>Sar</taxon>
        <taxon>Stramenopiles</taxon>
        <taxon>Ochrophyta</taxon>
        <taxon>Bacillariophyta</taxon>
        <taxon>Bacillariophyceae</taxon>
        <taxon>Bacillariophycidae</taxon>
        <taxon>Naviculales</taxon>
        <taxon>Naviculaceae</taxon>
        <taxon>Seminavis</taxon>
    </lineage>
</organism>
<dbReference type="OrthoDB" id="191651at2759"/>
<evidence type="ECO:0000313" key="3">
    <source>
        <dbReference type="Proteomes" id="UP001153069"/>
    </source>
</evidence>
<dbReference type="Proteomes" id="UP001153069">
    <property type="component" value="Unassembled WGS sequence"/>
</dbReference>
<evidence type="ECO:0000256" key="1">
    <source>
        <dbReference type="SAM" id="Coils"/>
    </source>
</evidence>
<dbReference type="Gene3D" id="1.25.40.20">
    <property type="entry name" value="Ankyrin repeat-containing domain"/>
    <property type="match status" value="1"/>
</dbReference>
<reference evidence="2" key="1">
    <citation type="submission" date="2020-06" db="EMBL/GenBank/DDBJ databases">
        <authorList>
            <consortium name="Plant Systems Biology data submission"/>
        </authorList>
    </citation>
    <scope>NUCLEOTIDE SEQUENCE</scope>
    <source>
        <strain evidence="2">D6</strain>
    </source>
</reference>
<comment type="caution">
    <text evidence="2">The sequence shown here is derived from an EMBL/GenBank/DDBJ whole genome shotgun (WGS) entry which is preliminary data.</text>
</comment>